<accession>A0AAD4MMC9</accession>
<comment type="caution">
    <text evidence="2">The sequence shown here is derived from an EMBL/GenBank/DDBJ whole genome shotgun (WGS) entry which is preliminary data.</text>
</comment>
<dbReference type="Proteomes" id="UP001201812">
    <property type="component" value="Unassembled WGS sequence"/>
</dbReference>
<protein>
    <submittedName>
        <fullName evidence="2">Uncharacterized protein</fullName>
    </submittedName>
</protein>
<evidence type="ECO:0000313" key="2">
    <source>
        <dbReference type="EMBL" id="KAI1699443.1"/>
    </source>
</evidence>
<keyword evidence="3" id="KW-1185">Reference proteome</keyword>
<gene>
    <name evidence="2" type="ORF">DdX_17322</name>
</gene>
<reference evidence="2" key="1">
    <citation type="submission" date="2022-01" db="EMBL/GenBank/DDBJ databases">
        <title>Genome Sequence Resource for Two Populations of Ditylenchus destructor, the Migratory Endoparasitic Phytonematode.</title>
        <authorList>
            <person name="Zhang H."/>
            <person name="Lin R."/>
            <person name="Xie B."/>
        </authorList>
    </citation>
    <scope>NUCLEOTIDE SEQUENCE</scope>
    <source>
        <strain evidence="2">BazhouSP</strain>
    </source>
</reference>
<evidence type="ECO:0000313" key="3">
    <source>
        <dbReference type="Proteomes" id="UP001201812"/>
    </source>
</evidence>
<organism evidence="2 3">
    <name type="scientific">Ditylenchus destructor</name>
    <dbReference type="NCBI Taxonomy" id="166010"/>
    <lineage>
        <taxon>Eukaryota</taxon>
        <taxon>Metazoa</taxon>
        <taxon>Ecdysozoa</taxon>
        <taxon>Nematoda</taxon>
        <taxon>Chromadorea</taxon>
        <taxon>Rhabditida</taxon>
        <taxon>Tylenchina</taxon>
        <taxon>Tylenchomorpha</taxon>
        <taxon>Sphaerularioidea</taxon>
        <taxon>Anguinidae</taxon>
        <taxon>Anguininae</taxon>
        <taxon>Ditylenchus</taxon>
    </lineage>
</organism>
<keyword evidence="1" id="KW-0732">Signal</keyword>
<dbReference type="AlphaFoldDB" id="A0AAD4MMC9"/>
<feature type="signal peptide" evidence="1">
    <location>
        <begin position="1"/>
        <end position="16"/>
    </location>
</feature>
<proteinExistence type="predicted"/>
<sequence>MLALLPIIALLSTASGAIITQRNGTNEKLIDYLLKMPPFGRQLYTDRLLPSEFVDELIDIDDSSVDFLVKQEKIDKLILSKLPESYLENLRGGLALAALPEGMRPKVNGIVRDKQKSWLRKAVELKQLSETEEFRKGIEESTKGTLFDGDLTTLSLGPLCVVRACFDDSIPLETRLRIVNEMPPTHSMRKFKKKFDSLAKTLPLDQQKLAQPFCLFQGCAIPPQYGQV</sequence>
<name>A0AAD4MMC9_9BILA</name>
<feature type="chain" id="PRO_5041907046" evidence="1">
    <location>
        <begin position="17"/>
        <end position="228"/>
    </location>
</feature>
<evidence type="ECO:0000256" key="1">
    <source>
        <dbReference type="SAM" id="SignalP"/>
    </source>
</evidence>
<dbReference type="EMBL" id="JAKKPZ010000179">
    <property type="protein sequence ID" value="KAI1699443.1"/>
    <property type="molecule type" value="Genomic_DNA"/>
</dbReference>